<evidence type="ECO:0000256" key="1">
    <source>
        <dbReference type="ARBA" id="ARBA00004430"/>
    </source>
</evidence>
<evidence type="ECO:0000259" key="15">
    <source>
        <dbReference type="Pfam" id="PF12780"/>
    </source>
</evidence>
<dbReference type="GO" id="GO:0005524">
    <property type="term" value="F:ATP binding"/>
    <property type="evidence" value="ECO:0007669"/>
    <property type="project" value="UniProtKB-KW"/>
</dbReference>
<evidence type="ECO:0000313" key="17">
    <source>
        <dbReference type="EMBL" id="KAG9464983.1"/>
    </source>
</evidence>
<keyword evidence="4" id="KW-0493">Microtubule</keyword>
<feature type="domain" description="Dynein heavy chain coiled coil stalk" evidence="14">
    <location>
        <begin position="381"/>
        <end position="625"/>
    </location>
</feature>
<dbReference type="OrthoDB" id="10251809at2759"/>
<evidence type="ECO:0000256" key="12">
    <source>
        <dbReference type="ARBA" id="ARBA00023273"/>
    </source>
</evidence>
<organism evidence="17 18">
    <name type="scientific">Eleutherodactylus coqui</name>
    <name type="common">Puerto Rican coqui</name>
    <dbReference type="NCBI Taxonomy" id="57060"/>
    <lineage>
        <taxon>Eukaryota</taxon>
        <taxon>Metazoa</taxon>
        <taxon>Chordata</taxon>
        <taxon>Craniata</taxon>
        <taxon>Vertebrata</taxon>
        <taxon>Euteleostomi</taxon>
        <taxon>Amphibia</taxon>
        <taxon>Batrachia</taxon>
        <taxon>Anura</taxon>
        <taxon>Neobatrachia</taxon>
        <taxon>Hyloidea</taxon>
        <taxon>Eleutherodactylidae</taxon>
        <taxon>Eleutherodactylinae</taxon>
        <taxon>Eleutherodactylus</taxon>
        <taxon>Eleutherodactylus</taxon>
    </lineage>
</organism>
<dbReference type="PANTHER" id="PTHR46961:SF16">
    <property type="entry name" value="DYNEIN AXONEMAL HEAVY CHAIN 17-RELATED"/>
    <property type="match status" value="1"/>
</dbReference>
<dbReference type="GO" id="GO:0005930">
    <property type="term" value="C:axoneme"/>
    <property type="evidence" value="ECO:0007669"/>
    <property type="project" value="UniProtKB-SubCell"/>
</dbReference>
<dbReference type="GO" id="GO:0005874">
    <property type="term" value="C:microtubule"/>
    <property type="evidence" value="ECO:0007669"/>
    <property type="project" value="UniProtKB-KW"/>
</dbReference>
<keyword evidence="9" id="KW-0969">Cilium</keyword>
<keyword evidence="3" id="KW-0963">Cytoplasm</keyword>
<evidence type="ECO:0008006" key="19">
    <source>
        <dbReference type="Google" id="ProtNLM"/>
    </source>
</evidence>
<dbReference type="InterPro" id="IPR024317">
    <property type="entry name" value="Dynein_heavy_chain_D4_dom"/>
</dbReference>
<evidence type="ECO:0000256" key="3">
    <source>
        <dbReference type="ARBA" id="ARBA00022490"/>
    </source>
</evidence>
<evidence type="ECO:0000256" key="6">
    <source>
        <dbReference type="ARBA" id="ARBA00022840"/>
    </source>
</evidence>
<name>A0A8J6BPV5_ELECQ</name>
<dbReference type="EMBL" id="WNTK01003649">
    <property type="protein sequence ID" value="KAG9464983.1"/>
    <property type="molecule type" value="Genomic_DNA"/>
</dbReference>
<evidence type="ECO:0000256" key="10">
    <source>
        <dbReference type="ARBA" id="ARBA00023175"/>
    </source>
</evidence>
<dbReference type="Gene3D" id="1.20.920.20">
    <property type="match status" value="1"/>
</dbReference>
<dbReference type="Gene3D" id="3.40.50.300">
    <property type="entry name" value="P-loop containing nucleotide triphosphate hydrolases"/>
    <property type="match status" value="1"/>
</dbReference>
<sequence>QGILFSTPDSLKAPQDLVKLYLHESNRVYRDKMVEEKDMDLFDKLQTDMVKKFYDDIDETLEQTKAMNMFCHFANGVGEPKYMPVQSWQSLNKILVDALDSHNEVNAAMNLVLFEDAMGHICRINRILESPRGNALLVGVGGSGKQSLTRLAAYISSLEVFQITLRKGYGIPDLKADLANQYIKAGVKNVGTVFLMTDAQVADEKFLVLVNDLLASGEIPDLFADDEVENIIGSVRNEVKSQGLLDTRENCWKFFIDRVRRQLKVALCFSPVGNKLRVRSRKFPAVVNCTAIDWFHEWPQEALESVSLRFLQETENIEANVKESISNFMAYVHTSVNEMSKSYLSNERRYNYTTPKSFLEQIKLYQNLLCKKRKELAAKMERLENGLEKLNSTSAQVDDLKGKLAAQEVELKQKNEDADKLIQVVGVETEKVGKEKTIADEEEKKVAVIAEEVGKKQKDCETDLAKAEPALVAAQEALNTLNKNNLTELKSFGSPPSAVTNVTAAVMVLTAPGGKVPKDRSWKAARVVMGKVDGFLDSLINFNKENIHENCIKAIQPYLQDPEFNPEFIASKSLAAAGLCSWVVNIVKFYEVYCEVEPKRQALEKANAELAAAQEKLSSIKAKIAVSQFQ</sequence>
<keyword evidence="8 13" id="KW-0175">Coiled coil</keyword>
<feature type="non-terminal residue" evidence="17">
    <location>
        <position position="630"/>
    </location>
</feature>
<comment type="similarity">
    <text evidence="2">Belongs to the dynein heavy chain family.</text>
</comment>
<comment type="subcellular location">
    <subcellularLocation>
        <location evidence="1">Cytoplasm</location>
        <location evidence="1">Cytoskeleton</location>
        <location evidence="1">Cilium axoneme</location>
    </subcellularLocation>
</comment>
<keyword evidence="7" id="KW-0243">Dynein</keyword>
<accession>A0A8J6BPV5</accession>
<protein>
    <recommendedName>
        <fullName evidence="19">Dynein heavy chain</fullName>
    </recommendedName>
</protein>
<dbReference type="AlphaFoldDB" id="A0A8J6BPV5"/>
<feature type="coiled-coil region" evidence="13">
    <location>
        <begin position="373"/>
        <end position="424"/>
    </location>
</feature>
<dbReference type="Pfam" id="PF12780">
    <property type="entry name" value="AAA_8"/>
    <property type="match status" value="1"/>
</dbReference>
<dbReference type="InterPro" id="IPR026983">
    <property type="entry name" value="DHC"/>
</dbReference>
<dbReference type="Pfam" id="PF17857">
    <property type="entry name" value="AAA_lid_1"/>
    <property type="match status" value="1"/>
</dbReference>
<dbReference type="InterPro" id="IPR024743">
    <property type="entry name" value="Dynein_HC_stalk"/>
</dbReference>
<evidence type="ECO:0000256" key="9">
    <source>
        <dbReference type="ARBA" id="ARBA00023069"/>
    </source>
</evidence>
<feature type="domain" description="Dynein heavy chain 3 AAA+ lid" evidence="16">
    <location>
        <begin position="1"/>
        <end position="64"/>
    </location>
</feature>
<keyword evidence="12" id="KW-0966">Cell projection</keyword>
<feature type="coiled-coil region" evidence="13">
    <location>
        <begin position="596"/>
        <end position="623"/>
    </location>
</feature>
<keyword evidence="11" id="KW-0206">Cytoskeleton</keyword>
<dbReference type="InterPro" id="IPR041589">
    <property type="entry name" value="DNAH3_AAA_lid_1"/>
</dbReference>
<dbReference type="GO" id="GO:0051959">
    <property type="term" value="F:dynein light intermediate chain binding"/>
    <property type="evidence" value="ECO:0007669"/>
    <property type="project" value="InterPro"/>
</dbReference>
<keyword evidence="18" id="KW-1185">Reference proteome</keyword>
<reference evidence="17" key="1">
    <citation type="thesis" date="2020" institute="ProQuest LLC" country="789 East Eisenhower Parkway, Ann Arbor, MI, USA">
        <title>Comparative Genomics and Chromosome Evolution.</title>
        <authorList>
            <person name="Mudd A.B."/>
        </authorList>
    </citation>
    <scope>NUCLEOTIDE SEQUENCE</scope>
    <source>
        <strain evidence="17">HN-11 Male</strain>
        <tissue evidence="17">Kidney and liver</tissue>
    </source>
</reference>
<dbReference type="Pfam" id="PF12777">
    <property type="entry name" value="MT"/>
    <property type="match status" value="1"/>
</dbReference>
<evidence type="ECO:0000256" key="13">
    <source>
        <dbReference type="SAM" id="Coils"/>
    </source>
</evidence>
<dbReference type="InterPro" id="IPR027417">
    <property type="entry name" value="P-loop_NTPase"/>
</dbReference>
<evidence type="ECO:0000256" key="4">
    <source>
        <dbReference type="ARBA" id="ARBA00022701"/>
    </source>
</evidence>
<gene>
    <name evidence="17" type="ORF">GDO78_019119</name>
</gene>
<keyword evidence="10" id="KW-0505">Motor protein</keyword>
<keyword evidence="5" id="KW-0547">Nucleotide-binding</keyword>
<evidence type="ECO:0000256" key="11">
    <source>
        <dbReference type="ARBA" id="ARBA00023212"/>
    </source>
</evidence>
<dbReference type="GO" id="GO:0045505">
    <property type="term" value="F:dynein intermediate chain binding"/>
    <property type="evidence" value="ECO:0007669"/>
    <property type="project" value="InterPro"/>
</dbReference>
<dbReference type="PANTHER" id="PTHR46961">
    <property type="entry name" value="DYNEIN HEAVY CHAIN 1, AXONEMAL-LIKE PROTEIN"/>
    <property type="match status" value="1"/>
</dbReference>
<dbReference type="Gene3D" id="1.20.920.30">
    <property type="match status" value="1"/>
</dbReference>
<feature type="domain" description="Dynein heavy chain AAA module D4" evidence="15">
    <location>
        <begin position="109"/>
        <end position="368"/>
    </location>
</feature>
<evidence type="ECO:0000313" key="18">
    <source>
        <dbReference type="Proteomes" id="UP000770717"/>
    </source>
</evidence>
<dbReference type="FunFam" id="1.20.920.20:FF:000003">
    <property type="entry name" value="Dynein axonemal heavy chain 17"/>
    <property type="match status" value="1"/>
</dbReference>
<evidence type="ECO:0000259" key="16">
    <source>
        <dbReference type="Pfam" id="PF17857"/>
    </source>
</evidence>
<proteinExistence type="inferred from homology"/>
<dbReference type="GO" id="GO:0030286">
    <property type="term" value="C:dynein complex"/>
    <property type="evidence" value="ECO:0007669"/>
    <property type="project" value="UniProtKB-KW"/>
</dbReference>
<dbReference type="GO" id="GO:0007018">
    <property type="term" value="P:microtubule-based movement"/>
    <property type="evidence" value="ECO:0007669"/>
    <property type="project" value="InterPro"/>
</dbReference>
<dbReference type="Proteomes" id="UP000770717">
    <property type="component" value="Unassembled WGS sequence"/>
</dbReference>
<evidence type="ECO:0000256" key="8">
    <source>
        <dbReference type="ARBA" id="ARBA00023054"/>
    </source>
</evidence>
<evidence type="ECO:0000256" key="7">
    <source>
        <dbReference type="ARBA" id="ARBA00023017"/>
    </source>
</evidence>
<evidence type="ECO:0000256" key="2">
    <source>
        <dbReference type="ARBA" id="ARBA00008887"/>
    </source>
</evidence>
<comment type="caution">
    <text evidence="17">The sequence shown here is derived from an EMBL/GenBank/DDBJ whole genome shotgun (WGS) entry which is preliminary data.</text>
</comment>
<dbReference type="SUPFAM" id="SSF52540">
    <property type="entry name" value="P-loop containing nucleoside triphosphate hydrolases"/>
    <property type="match status" value="1"/>
</dbReference>
<keyword evidence="6" id="KW-0067">ATP-binding</keyword>
<dbReference type="FunFam" id="3.40.50.300:FF:002141">
    <property type="entry name" value="Dynein heavy chain"/>
    <property type="match status" value="1"/>
</dbReference>
<evidence type="ECO:0000256" key="5">
    <source>
        <dbReference type="ARBA" id="ARBA00022741"/>
    </source>
</evidence>
<evidence type="ECO:0000259" key="14">
    <source>
        <dbReference type="Pfam" id="PF12777"/>
    </source>
</evidence>